<dbReference type="EMBL" id="LK033194">
    <property type="protein sequence ID" value="CDY53375.1"/>
    <property type="molecule type" value="Genomic_DNA"/>
</dbReference>
<accession>A0A078IQJ4</accession>
<dbReference type="AlphaFoldDB" id="A0A078IQJ4"/>
<sequence>MCNLAKIHHWRDRELSLPRLRSWTTMAAAWRCTHDTGSLEWMTMAAAVEELAVLGPVTSWLRIRRFVVEQSVGERLRLTGGDAVAMSWIW</sequence>
<name>A0A078IQJ4_BRANA</name>
<gene>
    <name evidence="1" type="primary">BnaC03g75410D</name>
    <name evidence="1" type="ORF">GSBRNA2T00010526001</name>
</gene>
<evidence type="ECO:0000313" key="2">
    <source>
        <dbReference type="Proteomes" id="UP000028999"/>
    </source>
</evidence>
<dbReference type="Proteomes" id="UP000028999">
    <property type="component" value="Unassembled WGS sequence"/>
</dbReference>
<dbReference type="Gramene" id="CDY53375">
    <property type="protein sequence ID" value="CDY53375"/>
    <property type="gene ID" value="GSBRNA2T00010526001"/>
</dbReference>
<dbReference type="OMA" id="DAVAMSW"/>
<organism evidence="1 2">
    <name type="scientific">Brassica napus</name>
    <name type="common">Rape</name>
    <dbReference type="NCBI Taxonomy" id="3708"/>
    <lineage>
        <taxon>Eukaryota</taxon>
        <taxon>Viridiplantae</taxon>
        <taxon>Streptophyta</taxon>
        <taxon>Embryophyta</taxon>
        <taxon>Tracheophyta</taxon>
        <taxon>Spermatophyta</taxon>
        <taxon>Magnoliopsida</taxon>
        <taxon>eudicotyledons</taxon>
        <taxon>Gunneridae</taxon>
        <taxon>Pentapetalae</taxon>
        <taxon>rosids</taxon>
        <taxon>malvids</taxon>
        <taxon>Brassicales</taxon>
        <taxon>Brassicaceae</taxon>
        <taxon>Brassiceae</taxon>
        <taxon>Brassica</taxon>
    </lineage>
</organism>
<dbReference type="PaxDb" id="3708-A0A078IQJ4"/>
<keyword evidence="2" id="KW-1185">Reference proteome</keyword>
<reference evidence="1 2" key="1">
    <citation type="journal article" date="2014" name="Science">
        <title>Plant genetics. Early allopolyploid evolution in the post-Neolithic Brassica napus oilseed genome.</title>
        <authorList>
            <person name="Chalhoub B."/>
            <person name="Denoeud F."/>
            <person name="Liu S."/>
            <person name="Parkin I.A."/>
            <person name="Tang H."/>
            <person name="Wang X."/>
            <person name="Chiquet J."/>
            <person name="Belcram H."/>
            <person name="Tong C."/>
            <person name="Samans B."/>
            <person name="Correa M."/>
            <person name="Da Silva C."/>
            <person name="Just J."/>
            <person name="Falentin C."/>
            <person name="Koh C.S."/>
            <person name="Le Clainche I."/>
            <person name="Bernard M."/>
            <person name="Bento P."/>
            <person name="Noel B."/>
            <person name="Labadie K."/>
            <person name="Alberti A."/>
            <person name="Charles M."/>
            <person name="Arnaud D."/>
            <person name="Guo H."/>
            <person name="Daviaud C."/>
            <person name="Alamery S."/>
            <person name="Jabbari K."/>
            <person name="Zhao M."/>
            <person name="Edger P.P."/>
            <person name="Chelaifa H."/>
            <person name="Tack D."/>
            <person name="Lassalle G."/>
            <person name="Mestiri I."/>
            <person name="Schnel N."/>
            <person name="Le Paslier M.C."/>
            <person name="Fan G."/>
            <person name="Renault V."/>
            <person name="Bayer P.E."/>
            <person name="Golicz A.A."/>
            <person name="Manoli S."/>
            <person name="Lee T.H."/>
            <person name="Thi V.H."/>
            <person name="Chalabi S."/>
            <person name="Hu Q."/>
            <person name="Fan C."/>
            <person name="Tollenaere R."/>
            <person name="Lu Y."/>
            <person name="Battail C."/>
            <person name="Shen J."/>
            <person name="Sidebottom C.H."/>
            <person name="Wang X."/>
            <person name="Canaguier A."/>
            <person name="Chauveau A."/>
            <person name="Berard A."/>
            <person name="Deniot G."/>
            <person name="Guan M."/>
            <person name="Liu Z."/>
            <person name="Sun F."/>
            <person name="Lim Y.P."/>
            <person name="Lyons E."/>
            <person name="Town C.D."/>
            <person name="Bancroft I."/>
            <person name="Wang X."/>
            <person name="Meng J."/>
            <person name="Ma J."/>
            <person name="Pires J.C."/>
            <person name="King G.J."/>
            <person name="Brunel D."/>
            <person name="Delourme R."/>
            <person name="Renard M."/>
            <person name="Aury J.M."/>
            <person name="Adams K.L."/>
            <person name="Batley J."/>
            <person name="Snowdon R.J."/>
            <person name="Tost J."/>
            <person name="Edwards D."/>
            <person name="Zhou Y."/>
            <person name="Hua W."/>
            <person name="Sharpe A.G."/>
            <person name="Paterson A.H."/>
            <person name="Guan C."/>
            <person name="Wincker P."/>
        </authorList>
    </citation>
    <scope>NUCLEOTIDE SEQUENCE [LARGE SCALE GENOMIC DNA]</scope>
    <source>
        <strain evidence="2">cv. Darmor-bzh</strain>
    </source>
</reference>
<evidence type="ECO:0000313" key="1">
    <source>
        <dbReference type="EMBL" id="CDY53375.1"/>
    </source>
</evidence>
<protein>
    <submittedName>
        <fullName evidence="1">BnaC03g75410D protein</fullName>
    </submittedName>
</protein>
<proteinExistence type="predicted"/>